<proteinExistence type="predicted"/>
<reference evidence="3 4" key="1">
    <citation type="submission" date="2023-01" db="EMBL/GenBank/DDBJ databases">
        <title>Genomes from the Australian National Cyanobacteria Reference Collection.</title>
        <authorList>
            <person name="Willis A."/>
            <person name="Lee E.M.F."/>
        </authorList>
    </citation>
    <scope>NUCLEOTIDE SEQUENCE [LARGE SCALE GENOMIC DNA]</scope>
    <source>
        <strain evidence="3 4">CS-1226</strain>
    </source>
</reference>
<dbReference type="InterPro" id="IPR016191">
    <property type="entry name" value="Ribonuclease/ribotoxin"/>
</dbReference>
<dbReference type="RefSeq" id="WP_193936345.1">
    <property type="nucleotide sequence ID" value="NZ_JAQMUC010000021.1"/>
</dbReference>
<dbReference type="Proteomes" id="UP001211249">
    <property type="component" value="Unassembled WGS sequence"/>
</dbReference>
<sequence>MSGIPQIDLTQLPPEVQTTINLISIGGPYPHSKDGIVFKNFEGLLPPQPRGYYKEYTVPTPGAIDRGSRRLITGQNGEIYYTADHYITFQEVI</sequence>
<accession>A0ABT5ADA5</accession>
<name>A0ABT5ADA5_9CYAN</name>
<evidence type="ECO:0000313" key="3">
    <source>
        <dbReference type="EMBL" id="MDB9534947.1"/>
    </source>
</evidence>
<evidence type="ECO:0000256" key="1">
    <source>
        <dbReference type="ARBA" id="ARBA00022722"/>
    </source>
</evidence>
<dbReference type="SUPFAM" id="SSF53933">
    <property type="entry name" value="Microbial ribonucleases"/>
    <property type="match status" value="1"/>
</dbReference>
<dbReference type="Pfam" id="PF00545">
    <property type="entry name" value="Ribonuclease"/>
    <property type="match status" value="1"/>
</dbReference>
<keyword evidence="1" id="KW-0540">Nuclease</keyword>
<dbReference type="EMBL" id="JAQMUC010000021">
    <property type="protein sequence ID" value="MDB9534947.1"/>
    <property type="molecule type" value="Genomic_DNA"/>
</dbReference>
<dbReference type="InterPro" id="IPR000026">
    <property type="entry name" value="N1-like"/>
</dbReference>
<gene>
    <name evidence="3" type="ORF">PN451_03635</name>
</gene>
<organism evidence="3 4">
    <name type="scientific">Dolichospermum planctonicum CS-1226</name>
    <dbReference type="NCBI Taxonomy" id="3021751"/>
    <lineage>
        <taxon>Bacteria</taxon>
        <taxon>Bacillati</taxon>
        <taxon>Cyanobacteriota</taxon>
        <taxon>Cyanophyceae</taxon>
        <taxon>Nostocales</taxon>
        <taxon>Aphanizomenonaceae</taxon>
        <taxon>Dolichospermum</taxon>
        <taxon>Dolichospermum planctonicum</taxon>
    </lineage>
</organism>
<keyword evidence="2" id="KW-0378">Hydrolase</keyword>
<comment type="caution">
    <text evidence="3">The sequence shown here is derived from an EMBL/GenBank/DDBJ whole genome shotgun (WGS) entry which is preliminary data.</text>
</comment>
<evidence type="ECO:0000313" key="4">
    <source>
        <dbReference type="Proteomes" id="UP001211249"/>
    </source>
</evidence>
<dbReference type="Gene3D" id="3.10.450.30">
    <property type="entry name" value="Microbial ribonucleases"/>
    <property type="match status" value="1"/>
</dbReference>
<keyword evidence="4" id="KW-1185">Reference proteome</keyword>
<evidence type="ECO:0000256" key="2">
    <source>
        <dbReference type="ARBA" id="ARBA00022801"/>
    </source>
</evidence>
<protein>
    <submittedName>
        <fullName evidence="3">Ribonuclease domain-containing protein</fullName>
    </submittedName>
</protein>